<proteinExistence type="predicted"/>
<organism evidence="1 2">
    <name type="scientific">Desulforhabdus amnigena</name>
    <dbReference type="NCBI Taxonomy" id="40218"/>
    <lineage>
        <taxon>Bacteria</taxon>
        <taxon>Pseudomonadati</taxon>
        <taxon>Thermodesulfobacteriota</taxon>
        <taxon>Syntrophobacteria</taxon>
        <taxon>Syntrophobacterales</taxon>
        <taxon>Syntrophobacteraceae</taxon>
        <taxon>Desulforhabdus</taxon>
    </lineage>
</organism>
<accession>A0A9W6LAC9</accession>
<dbReference type="Pfam" id="PF03692">
    <property type="entry name" value="CxxCxxCC"/>
    <property type="match status" value="1"/>
</dbReference>
<evidence type="ECO:0000313" key="2">
    <source>
        <dbReference type="Proteomes" id="UP001144372"/>
    </source>
</evidence>
<dbReference type="PANTHER" id="PTHR35866:SF1">
    <property type="entry name" value="YKGJ FAMILY CYSTEINE CLUSTER PROTEIN"/>
    <property type="match status" value="1"/>
</dbReference>
<reference evidence="1" key="1">
    <citation type="submission" date="2022-12" db="EMBL/GenBank/DDBJ databases">
        <title>Reference genome sequencing for broad-spectrum identification of bacterial and archaeal isolates by mass spectrometry.</title>
        <authorList>
            <person name="Sekiguchi Y."/>
            <person name="Tourlousse D.M."/>
        </authorList>
    </citation>
    <scope>NUCLEOTIDE SEQUENCE</scope>
    <source>
        <strain evidence="1">ASRB1</strain>
    </source>
</reference>
<sequence length="309" mass="36344">MTSSNSTRNRMDTMGYPGDWDVETLRRNWLEFLTSFMKETETSLPLKRVQYQLEQSITYQEIENRWPRMSASERLDAWKRLLESSEQVVREILPTCVQCGECCRRSAPTLHREDLEILRQEKIPWNQLLTLRKGEPVRSPQEDKLIFLLDERIKFREKEGSQECVFFDNTTDQCMIYADRPLQCRAQACWDPSQSKELATQPYLSRRDILQSVEILLKMMEEHDERCSFAKLHAAFKKLEDSKGENIDEVLQLLAYEDHFRHFAAEQLNIPEDTLDLVFGRSFAEMVPIFGFRVTEEPDGTRCLVADRG</sequence>
<protein>
    <recommendedName>
        <fullName evidence="3">YkgJ family cysteine cluster protein</fullName>
    </recommendedName>
</protein>
<dbReference type="PANTHER" id="PTHR35866">
    <property type="entry name" value="PUTATIVE-RELATED"/>
    <property type="match status" value="1"/>
</dbReference>
<comment type="caution">
    <text evidence="1">The sequence shown here is derived from an EMBL/GenBank/DDBJ whole genome shotgun (WGS) entry which is preliminary data.</text>
</comment>
<dbReference type="EMBL" id="BSDR01000001">
    <property type="protein sequence ID" value="GLI35746.1"/>
    <property type="molecule type" value="Genomic_DNA"/>
</dbReference>
<dbReference type="Proteomes" id="UP001144372">
    <property type="component" value="Unassembled WGS sequence"/>
</dbReference>
<keyword evidence="2" id="KW-1185">Reference proteome</keyword>
<evidence type="ECO:0008006" key="3">
    <source>
        <dbReference type="Google" id="ProtNLM"/>
    </source>
</evidence>
<dbReference type="RefSeq" id="WP_281795766.1">
    <property type="nucleotide sequence ID" value="NZ_BSDR01000001.1"/>
</dbReference>
<dbReference type="InterPro" id="IPR005358">
    <property type="entry name" value="Puta_zinc/iron-chelating_dom"/>
</dbReference>
<gene>
    <name evidence="1" type="ORF">DAMNIGENAA_31790</name>
</gene>
<evidence type="ECO:0000313" key="1">
    <source>
        <dbReference type="EMBL" id="GLI35746.1"/>
    </source>
</evidence>
<name>A0A9W6LAC9_9BACT</name>
<dbReference type="AlphaFoldDB" id="A0A9W6LAC9"/>